<dbReference type="SUPFAM" id="SSF140459">
    <property type="entry name" value="PE/PPE dimer-like"/>
    <property type="match status" value="1"/>
</dbReference>
<name>A0A1G8HWB8_9NOCA</name>
<sequence>MALLQVSPEALIAAAVELDTLAARLETAVAGASPALRPLPSGSEEVSLHATGYFHTVANSFTPAIAQGIAELRATAATLKQQAANYVAQDLTHGGSISSIM</sequence>
<dbReference type="Gene3D" id="1.10.287.850">
    <property type="entry name" value="HP0062-like domain"/>
    <property type="match status" value="1"/>
</dbReference>
<proteinExistence type="predicted"/>
<dbReference type="EMBL" id="FNDN01000005">
    <property type="protein sequence ID" value="SDI10897.1"/>
    <property type="molecule type" value="Genomic_DNA"/>
</dbReference>
<dbReference type="Pfam" id="PF00934">
    <property type="entry name" value="PE"/>
    <property type="match status" value="1"/>
</dbReference>
<dbReference type="InterPro" id="IPR000084">
    <property type="entry name" value="PE-PGRS_N"/>
</dbReference>
<reference evidence="1 2" key="1">
    <citation type="submission" date="2016-10" db="EMBL/GenBank/DDBJ databases">
        <authorList>
            <person name="de Groot N.N."/>
        </authorList>
    </citation>
    <scope>NUCLEOTIDE SEQUENCE [LARGE SCALE GENOMIC DNA]</scope>
    <source>
        <strain evidence="1 2">DSM 44892</strain>
    </source>
</reference>
<dbReference type="RefSeq" id="WP_072737574.1">
    <property type="nucleotide sequence ID" value="NZ_CP048813.1"/>
</dbReference>
<dbReference type="Proteomes" id="UP000183263">
    <property type="component" value="Unassembled WGS sequence"/>
</dbReference>
<evidence type="ECO:0000313" key="2">
    <source>
        <dbReference type="Proteomes" id="UP000183263"/>
    </source>
</evidence>
<dbReference type="OrthoDB" id="4483659at2"/>
<dbReference type="InterPro" id="IPR038332">
    <property type="entry name" value="PPE_sf"/>
</dbReference>
<dbReference type="AlphaFoldDB" id="A0A1G8HWB8"/>
<evidence type="ECO:0000313" key="1">
    <source>
        <dbReference type="EMBL" id="SDI10897.1"/>
    </source>
</evidence>
<accession>A0A1G8HWB8</accession>
<protein>
    <submittedName>
        <fullName evidence="1">PE family protein</fullName>
    </submittedName>
</protein>
<gene>
    <name evidence="1" type="ORF">SAMN05444695_10585</name>
</gene>
<keyword evidence="2" id="KW-1185">Reference proteome</keyword>
<organism evidence="1 2">
    <name type="scientific">Rhodococcus triatomae</name>
    <dbReference type="NCBI Taxonomy" id="300028"/>
    <lineage>
        <taxon>Bacteria</taxon>
        <taxon>Bacillati</taxon>
        <taxon>Actinomycetota</taxon>
        <taxon>Actinomycetes</taxon>
        <taxon>Mycobacteriales</taxon>
        <taxon>Nocardiaceae</taxon>
        <taxon>Rhodococcus</taxon>
    </lineage>
</organism>